<dbReference type="SMART" id="SM00220">
    <property type="entry name" value="S_TKc"/>
    <property type="match status" value="1"/>
</dbReference>
<dbReference type="SUPFAM" id="SSF56112">
    <property type="entry name" value="Protein kinase-like (PK-like)"/>
    <property type="match status" value="1"/>
</dbReference>
<dbReference type="GO" id="GO:0009506">
    <property type="term" value="C:plasmodesma"/>
    <property type="evidence" value="ECO:0007669"/>
    <property type="project" value="TreeGrafter"/>
</dbReference>
<dbReference type="InterPro" id="IPR008271">
    <property type="entry name" value="Ser/Thr_kinase_AS"/>
</dbReference>
<dbReference type="InterPro" id="IPR001245">
    <property type="entry name" value="Ser-Thr/Tyr_kinase_cat_dom"/>
</dbReference>
<dbReference type="OrthoDB" id="1427124at2759"/>
<evidence type="ECO:0000313" key="5">
    <source>
        <dbReference type="Proteomes" id="UP000245207"/>
    </source>
</evidence>
<dbReference type="PROSITE" id="PS50011">
    <property type="entry name" value="PROTEIN_KINASE_DOM"/>
    <property type="match status" value="1"/>
</dbReference>
<evidence type="ECO:0000256" key="1">
    <source>
        <dbReference type="SAM" id="MobiDB-lite"/>
    </source>
</evidence>
<sequence>MVAVKRLNEQFGQGLKEFLTEIQLLSGQQHPNLISLVGYCDEGREKSIVYEYAERGSLDQYIRRTRKTTSTTLTWLQRLKICVDAARGLDHLHNHVGGHRTIIHRDIKSSNILIDENWVGKISDLGLSKLSVTGFGMSVIVSNGCGTQGYCEPEYFITGFVTKKSDVYSFGIVLFEVLCGRLCLIDSDDGFSLSGISAKEYYKNKTLDKIIDQSLREHLGSYSMTKFAAIAYRCLHDDRNERPTMDVVVKELEKALKYQLKDMAEWLPMGSSARNFKSPSFTSGGSNIAPIDVLLNAPVDRSNGQIVPYEEPDSSGLNSQLKPTAINNLSSGLNKPAHSEAPARNSSRSKDGESQADAEWNEWVEPGVCITLASLPGGTRDLRHARFSRRRFNEKQAEQWWAENRTRVYEQYNIQAVQKKKKTVQHSKD</sequence>
<dbReference type="PANTHER" id="PTHR27003">
    <property type="entry name" value="OS07G0166700 PROTEIN"/>
    <property type="match status" value="1"/>
</dbReference>
<dbReference type="STRING" id="35608.A0A2U1KNG1"/>
<keyword evidence="5" id="KW-1185">Reference proteome</keyword>
<feature type="region of interest" description="Disordered" evidence="1">
    <location>
        <begin position="304"/>
        <end position="357"/>
    </location>
</feature>
<gene>
    <name evidence="4" type="ORF">CTI12_AA582940</name>
</gene>
<keyword evidence="4" id="KW-0808">Transferase</keyword>
<evidence type="ECO:0000259" key="2">
    <source>
        <dbReference type="PROSITE" id="PS50011"/>
    </source>
</evidence>
<proteinExistence type="predicted"/>
<reference evidence="4 5" key="1">
    <citation type="journal article" date="2018" name="Mol. Plant">
        <title>The genome of Artemisia annua provides insight into the evolution of Asteraceae family and artemisinin biosynthesis.</title>
        <authorList>
            <person name="Shen Q."/>
            <person name="Zhang L."/>
            <person name="Liao Z."/>
            <person name="Wang S."/>
            <person name="Yan T."/>
            <person name="Shi P."/>
            <person name="Liu M."/>
            <person name="Fu X."/>
            <person name="Pan Q."/>
            <person name="Wang Y."/>
            <person name="Lv Z."/>
            <person name="Lu X."/>
            <person name="Zhang F."/>
            <person name="Jiang W."/>
            <person name="Ma Y."/>
            <person name="Chen M."/>
            <person name="Hao X."/>
            <person name="Li L."/>
            <person name="Tang Y."/>
            <person name="Lv G."/>
            <person name="Zhou Y."/>
            <person name="Sun X."/>
            <person name="Brodelius P.E."/>
            <person name="Rose J.K.C."/>
            <person name="Tang K."/>
        </authorList>
    </citation>
    <scope>NUCLEOTIDE SEQUENCE [LARGE SCALE GENOMIC DNA]</scope>
    <source>
        <strain evidence="5">cv. Huhao1</strain>
        <tissue evidence="4">Leaf</tissue>
    </source>
</reference>
<dbReference type="PROSITE" id="PS00108">
    <property type="entry name" value="PROTEIN_KINASE_ST"/>
    <property type="match status" value="1"/>
</dbReference>
<dbReference type="Pfam" id="PF08381">
    <property type="entry name" value="BRX"/>
    <property type="match status" value="1"/>
</dbReference>
<dbReference type="InterPro" id="IPR000719">
    <property type="entry name" value="Prot_kinase_dom"/>
</dbReference>
<dbReference type="GO" id="GO:0005886">
    <property type="term" value="C:plasma membrane"/>
    <property type="evidence" value="ECO:0007669"/>
    <property type="project" value="TreeGrafter"/>
</dbReference>
<dbReference type="InterPro" id="IPR011009">
    <property type="entry name" value="Kinase-like_dom_sf"/>
</dbReference>
<dbReference type="AlphaFoldDB" id="A0A2U1KNG1"/>
<dbReference type="Gene3D" id="3.30.200.20">
    <property type="entry name" value="Phosphorylase Kinase, domain 1"/>
    <property type="match status" value="1"/>
</dbReference>
<organism evidence="4 5">
    <name type="scientific">Artemisia annua</name>
    <name type="common">Sweet wormwood</name>
    <dbReference type="NCBI Taxonomy" id="35608"/>
    <lineage>
        <taxon>Eukaryota</taxon>
        <taxon>Viridiplantae</taxon>
        <taxon>Streptophyta</taxon>
        <taxon>Embryophyta</taxon>
        <taxon>Tracheophyta</taxon>
        <taxon>Spermatophyta</taxon>
        <taxon>Magnoliopsida</taxon>
        <taxon>eudicotyledons</taxon>
        <taxon>Gunneridae</taxon>
        <taxon>Pentapetalae</taxon>
        <taxon>asterids</taxon>
        <taxon>campanulids</taxon>
        <taxon>Asterales</taxon>
        <taxon>Asteraceae</taxon>
        <taxon>Asteroideae</taxon>
        <taxon>Anthemideae</taxon>
        <taxon>Artemisiinae</taxon>
        <taxon>Artemisia</taxon>
    </lineage>
</organism>
<dbReference type="EMBL" id="PKPP01015838">
    <property type="protein sequence ID" value="PWA38251.1"/>
    <property type="molecule type" value="Genomic_DNA"/>
</dbReference>
<dbReference type="Proteomes" id="UP000245207">
    <property type="component" value="Unassembled WGS sequence"/>
</dbReference>
<dbReference type="InterPro" id="IPR045272">
    <property type="entry name" value="ANXUR1/2-like"/>
</dbReference>
<dbReference type="InterPro" id="IPR013591">
    <property type="entry name" value="Brevis_radix_dom"/>
</dbReference>
<dbReference type="PANTHER" id="PTHR27003:SF361">
    <property type="entry name" value="PROTEIN KINASE DOMAIN-CONTAINING PROTEIN"/>
    <property type="match status" value="1"/>
</dbReference>
<feature type="domain" description="BRX" evidence="3">
    <location>
        <begin position="358"/>
        <end position="413"/>
    </location>
</feature>
<name>A0A2U1KNG1_ARTAN</name>
<dbReference type="GO" id="GO:0004714">
    <property type="term" value="F:transmembrane receptor protein tyrosine kinase activity"/>
    <property type="evidence" value="ECO:0007669"/>
    <property type="project" value="InterPro"/>
</dbReference>
<comment type="caution">
    <text evidence="4">The sequence shown here is derived from an EMBL/GenBank/DDBJ whole genome shotgun (WGS) entry which is preliminary data.</text>
</comment>
<dbReference type="PROSITE" id="PS51514">
    <property type="entry name" value="BRX"/>
    <property type="match status" value="1"/>
</dbReference>
<feature type="domain" description="Protein kinase" evidence="2">
    <location>
        <begin position="1"/>
        <end position="256"/>
    </location>
</feature>
<evidence type="ECO:0000259" key="3">
    <source>
        <dbReference type="PROSITE" id="PS51514"/>
    </source>
</evidence>
<evidence type="ECO:0000313" key="4">
    <source>
        <dbReference type="EMBL" id="PWA38251.1"/>
    </source>
</evidence>
<protein>
    <submittedName>
        <fullName evidence="4">Serine-threonine/tyrosine-protein kinase catalytic domain-containing protein</fullName>
    </submittedName>
</protein>
<keyword evidence="4" id="KW-0418">Kinase</keyword>
<dbReference type="Pfam" id="PF07714">
    <property type="entry name" value="PK_Tyr_Ser-Thr"/>
    <property type="match status" value="1"/>
</dbReference>
<dbReference type="Gene3D" id="1.10.510.10">
    <property type="entry name" value="Transferase(Phosphotransferase) domain 1"/>
    <property type="match status" value="1"/>
</dbReference>
<dbReference type="GO" id="GO:0005524">
    <property type="term" value="F:ATP binding"/>
    <property type="evidence" value="ECO:0007669"/>
    <property type="project" value="InterPro"/>
</dbReference>
<feature type="compositionally biased region" description="Polar residues" evidence="1">
    <location>
        <begin position="315"/>
        <end position="333"/>
    </location>
</feature>
<accession>A0A2U1KNG1</accession>